<dbReference type="EMBL" id="CAJOBJ010031127">
    <property type="protein sequence ID" value="CAF4273760.1"/>
    <property type="molecule type" value="Genomic_DNA"/>
</dbReference>
<proteinExistence type="predicted"/>
<dbReference type="AlphaFoldDB" id="A0A8S2TPT9"/>
<gene>
    <name evidence="1" type="ORF">GIL414_LOCUS24667</name>
</gene>
<name>A0A8S2TPT9_9BILA</name>
<dbReference type="Proteomes" id="UP000681720">
    <property type="component" value="Unassembled WGS sequence"/>
</dbReference>
<sequence>NNLLIQRLRQRLQLTVDPRLSNPLGQVTYDGLREETIDIDPSYQKRVDEKPMSLNLKVNIPQKNLISTKYNETIRSNTSFNGVLKYSFNANDSTTEKTYQCDVNQP</sequence>
<protein>
    <submittedName>
        <fullName evidence="1">Uncharacterized protein</fullName>
    </submittedName>
</protein>
<comment type="caution">
    <text evidence="1">The sequence shown here is derived from an EMBL/GenBank/DDBJ whole genome shotgun (WGS) entry which is preliminary data.</text>
</comment>
<organism evidence="1 2">
    <name type="scientific">Rotaria magnacalcarata</name>
    <dbReference type="NCBI Taxonomy" id="392030"/>
    <lineage>
        <taxon>Eukaryota</taxon>
        <taxon>Metazoa</taxon>
        <taxon>Spiralia</taxon>
        <taxon>Gnathifera</taxon>
        <taxon>Rotifera</taxon>
        <taxon>Eurotatoria</taxon>
        <taxon>Bdelloidea</taxon>
        <taxon>Philodinida</taxon>
        <taxon>Philodinidae</taxon>
        <taxon>Rotaria</taxon>
    </lineage>
</organism>
<evidence type="ECO:0000313" key="2">
    <source>
        <dbReference type="Proteomes" id="UP000681720"/>
    </source>
</evidence>
<reference evidence="1" key="1">
    <citation type="submission" date="2021-02" db="EMBL/GenBank/DDBJ databases">
        <authorList>
            <person name="Nowell W R."/>
        </authorList>
    </citation>
    <scope>NUCLEOTIDE SEQUENCE</scope>
</reference>
<evidence type="ECO:0000313" key="1">
    <source>
        <dbReference type="EMBL" id="CAF4273760.1"/>
    </source>
</evidence>
<feature type="non-terminal residue" evidence="1">
    <location>
        <position position="1"/>
    </location>
</feature>
<accession>A0A8S2TPT9</accession>
<feature type="non-terminal residue" evidence="1">
    <location>
        <position position="106"/>
    </location>
</feature>